<reference evidence="1 2" key="1">
    <citation type="journal article" date="2013" name="PLoS Genet.">
        <title>Comparative genome structure, secondary metabolite, and effector coding capacity across Cochliobolus pathogens.</title>
        <authorList>
            <person name="Condon B.J."/>
            <person name="Leng Y."/>
            <person name="Wu D."/>
            <person name="Bushley K.E."/>
            <person name="Ohm R.A."/>
            <person name="Otillar R."/>
            <person name="Martin J."/>
            <person name="Schackwitz W."/>
            <person name="Grimwood J."/>
            <person name="MohdZainudin N."/>
            <person name="Xue C."/>
            <person name="Wang R."/>
            <person name="Manning V.A."/>
            <person name="Dhillon B."/>
            <person name="Tu Z.J."/>
            <person name="Steffenson B.J."/>
            <person name="Salamov A."/>
            <person name="Sun H."/>
            <person name="Lowry S."/>
            <person name="LaButti K."/>
            <person name="Han J."/>
            <person name="Copeland A."/>
            <person name="Lindquist E."/>
            <person name="Barry K."/>
            <person name="Schmutz J."/>
            <person name="Baker S.E."/>
            <person name="Ciuffetti L.M."/>
            <person name="Grigoriev I.V."/>
            <person name="Zhong S."/>
            <person name="Turgeon B.G."/>
        </authorList>
    </citation>
    <scope>NUCLEOTIDE SEQUENCE [LARGE SCALE GENOMIC DNA]</scope>
    <source>
        <strain evidence="1 2">ATCC 44560</strain>
    </source>
</reference>
<feature type="non-terminal residue" evidence="1">
    <location>
        <position position="1"/>
    </location>
</feature>
<accession>W6YQK9</accession>
<organism evidence="1 2">
    <name type="scientific">Bipolaris oryzae ATCC 44560</name>
    <dbReference type="NCBI Taxonomy" id="930090"/>
    <lineage>
        <taxon>Eukaryota</taxon>
        <taxon>Fungi</taxon>
        <taxon>Dikarya</taxon>
        <taxon>Ascomycota</taxon>
        <taxon>Pezizomycotina</taxon>
        <taxon>Dothideomycetes</taxon>
        <taxon>Pleosporomycetidae</taxon>
        <taxon>Pleosporales</taxon>
        <taxon>Pleosporineae</taxon>
        <taxon>Pleosporaceae</taxon>
        <taxon>Bipolaris</taxon>
    </lineage>
</organism>
<evidence type="ECO:0000313" key="2">
    <source>
        <dbReference type="Proteomes" id="UP000054032"/>
    </source>
</evidence>
<gene>
    <name evidence="1" type="ORF">COCMIDRAFT_65449</name>
</gene>
<keyword evidence="2" id="KW-1185">Reference proteome</keyword>
<dbReference type="KEGG" id="bor:COCMIDRAFT_65449"/>
<name>W6YQK9_COCMI</name>
<dbReference type="EMBL" id="KI964218">
    <property type="protein sequence ID" value="EUC39950.1"/>
    <property type="molecule type" value="Genomic_DNA"/>
</dbReference>
<dbReference type="Proteomes" id="UP000054032">
    <property type="component" value="Unassembled WGS sequence"/>
</dbReference>
<proteinExistence type="predicted"/>
<sequence length="66" mass="7868">KVIVDYILNLDIPRFTPTYTTIYNIANRLLATRTLYKDLVLIKSYIYNKDIYNFNKDSFIIDKITT</sequence>
<dbReference type="HOGENOM" id="CLU_179710_0_0_1"/>
<feature type="non-terminal residue" evidence="1">
    <location>
        <position position="66"/>
    </location>
</feature>
<dbReference type="AlphaFoldDB" id="W6YQK9"/>
<dbReference type="GeneID" id="19124996"/>
<evidence type="ECO:0000313" key="1">
    <source>
        <dbReference type="EMBL" id="EUC39950.1"/>
    </source>
</evidence>
<dbReference type="RefSeq" id="XP_007693531.1">
    <property type="nucleotide sequence ID" value="XM_007695341.1"/>
</dbReference>
<dbReference type="OrthoDB" id="3691787at2759"/>
<protein>
    <submittedName>
        <fullName evidence="1">Uncharacterized protein</fullName>
    </submittedName>
</protein>